<dbReference type="InterPro" id="IPR020084">
    <property type="entry name" value="NUDIX_hydrolase_CS"/>
</dbReference>
<organism evidence="3 4">
    <name type="scientific">Plasmodium ovale curtisi</name>
    <dbReference type="NCBI Taxonomy" id="864141"/>
    <lineage>
        <taxon>Eukaryota</taxon>
        <taxon>Sar</taxon>
        <taxon>Alveolata</taxon>
        <taxon>Apicomplexa</taxon>
        <taxon>Aconoidasida</taxon>
        <taxon>Haemosporida</taxon>
        <taxon>Plasmodiidae</taxon>
        <taxon>Plasmodium</taxon>
        <taxon>Plasmodium (Plasmodium)</taxon>
    </lineage>
</organism>
<evidence type="ECO:0000313" key="4">
    <source>
        <dbReference type="Proteomes" id="UP000078546"/>
    </source>
</evidence>
<evidence type="ECO:0000259" key="2">
    <source>
        <dbReference type="PROSITE" id="PS51462"/>
    </source>
</evidence>
<keyword evidence="1" id="KW-0378">Hydrolase</keyword>
<dbReference type="InterPro" id="IPR000086">
    <property type="entry name" value="NUDIX_hydrolase_dom"/>
</dbReference>
<reference evidence="4" key="1">
    <citation type="submission" date="2016-05" db="EMBL/GenBank/DDBJ databases">
        <authorList>
            <person name="Naeem Raeece"/>
        </authorList>
    </citation>
    <scope>NUCLEOTIDE SEQUENCE [LARGE SCALE GENOMIC DNA]</scope>
</reference>
<dbReference type="EMBL" id="FLQV01000441">
    <property type="protein sequence ID" value="SBS92536.1"/>
    <property type="molecule type" value="Genomic_DNA"/>
</dbReference>
<dbReference type="PANTHER" id="PTHR21340:SF0">
    <property type="entry name" value="BIS(5'-NUCLEOSYL)-TETRAPHOSPHATASE [ASYMMETRICAL]"/>
    <property type="match status" value="1"/>
</dbReference>
<dbReference type="AlphaFoldDB" id="A0A1A8WKZ2"/>
<dbReference type="PANTHER" id="PTHR21340">
    <property type="entry name" value="DIADENOSINE 5,5-P1,P4-TETRAPHOSPHATE PYROPHOSPHOHYDROLASE MUTT"/>
    <property type="match status" value="1"/>
</dbReference>
<dbReference type="PROSITE" id="PS51462">
    <property type="entry name" value="NUDIX"/>
    <property type="match status" value="1"/>
</dbReference>
<gene>
    <name evidence="3" type="ORF">POVCU1_023410</name>
</gene>
<sequence length="158" mass="18284">MRSIIKAYGILLCRIFYNSTKTTTTDNSKIEFLFLKASYGNKHWTPPKGLHEDDEEGITTAKRETLEETGINEDKYKLLDFEKTLKYNVHNGMKETTYYLAVLLNNDETMDTKFVNKSGEIFGQEFRKRINSSFALYNQVGHLQPVGQDDMYDGSLTR</sequence>
<dbReference type="Gene3D" id="3.90.79.10">
    <property type="entry name" value="Nucleoside Triphosphate Pyrophosphohydrolase"/>
    <property type="match status" value="1"/>
</dbReference>
<dbReference type="Proteomes" id="UP000078546">
    <property type="component" value="Unassembled WGS sequence"/>
</dbReference>
<proteinExistence type="predicted"/>
<dbReference type="InterPro" id="IPR015797">
    <property type="entry name" value="NUDIX_hydrolase-like_dom_sf"/>
</dbReference>
<dbReference type="Pfam" id="PF00293">
    <property type="entry name" value="NUDIX"/>
    <property type="match status" value="1"/>
</dbReference>
<accession>A0A1A8WKZ2</accession>
<protein>
    <submittedName>
        <fullName evidence="3">Bis(5'-nucleosyl)-tetraphosphatase [asymmetrical], putative</fullName>
    </submittedName>
</protein>
<dbReference type="SUPFAM" id="SSF55811">
    <property type="entry name" value="Nudix"/>
    <property type="match status" value="1"/>
</dbReference>
<dbReference type="GO" id="GO:0006754">
    <property type="term" value="P:ATP biosynthetic process"/>
    <property type="evidence" value="ECO:0007669"/>
    <property type="project" value="TreeGrafter"/>
</dbReference>
<dbReference type="GO" id="GO:0004081">
    <property type="term" value="F:bis(5'-nucleosyl)-tetraphosphatase (asymmetrical) activity"/>
    <property type="evidence" value="ECO:0007669"/>
    <property type="project" value="TreeGrafter"/>
</dbReference>
<dbReference type="PROSITE" id="PS00893">
    <property type="entry name" value="NUDIX_BOX"/>
    <property type="match status" value="1"/>
</dbReference>
<dbReference type="InterPro" id="IPR051325">
    <property type="entry name" value="Nudix_hydrolase_domain"/>
</dbReference>
<name>A0A1A8WKZ2_PLAOA</name>
<evidence type="ECO:0000256" key="1">
    <source>
        <dbReference type="ARBA" id="ARBA00022801"/>
    </source>
</evidence>
<feature type="domain" description="Nudix hydrolase" evidence="2">
    <location>
        <begin position="3"/>
        <end position="158"/>
    </location>
</feature>
<dbReference type="GO" id="GO:0006167">
    <property type="term" value="P:AMP biosynthetic process"/>
    <property type="evidence" value="ECO:0007669"/>
    <property type="project" value="TreeGrafter"/>
</dbReference>
<evidence type="ECO:0000313" key="3">
    <source>
        <dbReference type="EMBL" id="SBS92536.1"/>
    </source>
</evidence>